<dbReference type="NCBIfam" id="NF038083">
    <property type="entry name" value="CU044_5270_fam"/>
    <property type="match status" value="1"/>
</dbReference>
<protein>
    <submittedName>
        <fullName evidence="1">CU044_5270 family protein</fullName>
    </submittedName>
</protein>
<dbReference type="RefSeq" id="WP_378520881.1">
    <property type="nucleotide sequence ID" value="NZ_JBHMBW010000022.1"/>
</dbReference>
<reference evidence="1 2" key="1">
    <citation type="submission" date="2024-09" db="EMBL/GenBank/DDBJ databases">
        <authorList>
            <person name="Sun Q."/>
            <person name="Mori K."/>
        </authorList>
    </citation>
    <scope>NUCLEOTIDE SEQUENCE [LARGE SCALE GENOMIC DNA]</scope>
    <source>
        <strain evidence="1 2">JCM 3143</strain>
    </source>
</reference>
<proteinExistence type="predicted"/>
<name>A0ABV5S3Y7_9ACTN</name>
<evidence type="ECO:0000313" key="1">
    <source>
        <dbReference type="EMBL" id="MFB9626374.1"/>
    </source>
</evidence>
<gene>
    <name evidence="1" type="ORF">ACFFSA_25090</name>
</gene>
<sequence length="394" mass="42021">MDELNDRPDELAAVRDLLSMPGPSSEVVDSGRARLLAALAAPPQASQSAPEAPQGVPVRVTRRARSWWWAPVRNGLIGAASAAAVALAVAVPSNSLIDLSPVPAVSASAPPTARKILLAAAIAMATAPSDGAYWRTGVVTGQLILSPDRQYVIKRQSARETWLTRKNGERDRWTGRYLGAKPATPQDEAAWRTAGSPSHWQYPADVTGLGRVSPEALVESAPGPPQGGPHRVGWRNADGILTKQLVNWKALSTIPSDPTALRAFLVTHIARENGAYVGREMEAELRESCLEIITGLPVSPEVRASAYQILASMPGMKPEGAVTDPLGRAGQALSYQVMRDGRVSDERLVIDAESGLPLATETRSVSRMADGREVEIGSFIAYQQIGWTDEGPAQ</sequence>
<keyword evidence="2" id="KW-1185">Reference proteome</keyword>
<evidence type="ECO:0000313" key="2">
    <source>
        <dbReference type="Proteomes" id="UP001589532"/>
    </source>
</evidence>
<accession>A0ABV5S3Y7</accession>
<dbReference type="EMBL" id="JBHMBW010000022">
    <property type="protein sequence ID" value="MFB9626374.1"/>
    <property type="molecule type" value="Genomic_DNA"/>
</dbReference>
<dbReference type="Proteomes" id="UP001589532">
    <property type="component" value="Unassembled WGS sequence"/>
</dbReference>
<comment type="caution">
    <text evidence="1">The sequence shown here is derived from an EMBL/GenBank/DDBJ whole genome shotgun (WGS) entry which is preliminary data.</text>
</comment>
<organism evidence="1 2">
    <name type="scientific">Nonomuraea helvata</name>
    <dbReference type="NCBI Taxonomy" id="37484"/>
    <lineage>
        <taxon>Bacteria</taxon>
        <taxon>Bacillati</taxon>
        <taxon>Actinomycetota</taxon>
        <taxon>Actinomycetes</taxon>
        <taxon>Streptosporangiales</taxon>
        <taxon>Streptosporangiaceae</taxon>
        <taxon>Nonomuraea</taxon>
    </lineage>
</organism>
<dbReference type="InterPro" id="IPR047789">
    <property type="entry name" value="CU044_5270-like"/>
</dbReference>